<dbReference type="PROSITE" id="PS00675">
    <property type="entry name" value="SIGMA54_INTERACT_1"/>
    <property type="match status" value="1"/>
</dbReference>
<keyword evidence="3" id="KW-0805">Transcription regulation</keyword>
<dbReference type="GO" id="GO:0043565">
    <property type="term" value="F:sequence-specific DNA binding"/>
    <property type="evidence" value="ECO:0007669"/>
    <property type="project" value="InterPro"/>
</dbReference>
<keyword evidence="5" id="KW-0804">Transcription</keyword>
<protein>
    <submittedName>
        <fullName evidence="9">Nitrogen assimilation regulatory protein</fullName>
    </submittedName>
</protein>
<dbReference type="FunFam" id="3.40.50.300:FF:000006">
    <property type="entry name" value="DNA-binding transcriptional regulator NtrC"/>
    <property type="match status" value="1"/>
</dbReference>
<proteinExistence type="predicted"/>
<dbReference type="InterPro" id="IPR025943">
    <property type="entry name" value="Sigma_54_int_dom_ATP-bd_2"/>
</dbReference>
<dbReference type="CDD" id="cd00009">
    <property type="entry name" value="AAA"/>
    <property type="match status" value="1"/>
</dbReference>
<dbReference type="InterPro" id="IPR003593">
    <property type="entry name" value="AAA+_ATPase"/>
</dbReference>
<keyword evidence="4" id="KW-0238">DNA-binding</keyword>
<dbReference type="InterPro" id="IPR058031">
    <property type="entry name" value="AAA_lid_NorR"/>
</dbReference>
<reference evidence="9 10" key="1">
    <citation type="submission" date="2009-04" db="EMBL/GenBank/DDBJ databases">
        <authorList>
            <person name="Reysenbach A.-L."/>
            <person name="Heidelberg J.F."/>
            <person name="Nelson W.C."/>
        </authorList>
    </citation>
    <scope>NUCLEOTIDE SEQUENCE [LARGE SCALE GENOMIC DNA]</scope>
    <source>
        <strain evidence="9 10">SS-5</strain>
    </source>
</reference>
<evidence type="ECO:0000256" key="4">
    <source>
        <dbReference type="ARBA" id="ARBA00023125"/>
    </source>
</evidence>
<dbReference type="InterPro" id="IPR025662">
    <property type="entry name" value="Sigma_54_int_dom_ATP-bd_1"/>
</dbReference>
<dbReference type="Gene3D" id="3.40.50.300">
    <property type="entry name" value="P-loop containing nucleotide triphosphate hydrolases"/>
    <property type="match status" value="1"/>
</dbReference>
<dbReference type="Pfam" id="PF00158">
    <property type="entry name" value="Sigma54_activat"/>
    <property type="match status" value="1"/>
</dbReference>
<dbReference type="SUPFAM" id="SSF52540">
    <property type="entry name" value="P-loop containing nucleoside triphosphate hydrolases"/>
    <property type="match status" value="1"/>
</dbReference>
<dbReference type="PANTHER" id="PTHR32071">
    <property type="entry name" value="TRANSCRIPTIONAL REGULATORY PROTEIN"/>
    <property type="match status" value="1"/>
</dbReference>
<dbReference type="Pfam" id="PF25601">
    <property type="entry name" value="AAA_lid_14"/>
    <property type="match status" value="1"/>
</dbReference>
<evidence type="ECO:0000256" key="1">
    <source>
        <dbReference type="ARBA" id="ARBA00022741"/>
    </source>
</evidence>
<dbReference type="GO" id="GO:0000160">
    <property type="term" value="P:phosphorelay signal transduction system"/>
    <property type="evidence" value="ECO:0007669"/>
    <property type="project" value="InterPro"/>
</dbReference>
<dbReference type="PROSITE" id="PS00688">
    <property type="entry name" value="SIGMA54_INTERACT_3"/>
    <property type="match status" value="1"/>
</dbReference>
<dbReference type="AlphaFoldDB" id="C4FIX4"/>
<dbReference type="SMART" id="SM00382">
    <property type="entry name" value="AAA"/>
    <property type="match status" value="1"/>
</dbReference>
<evidence type="ECO:0000313" key="10">
    <source>
        <dbReference type="Proteomes" id="UP000005540"/>
    </source>
</evidence>
<feature type="domain" description="Sigma-54 factor interaction" evidence="7">
    <location>
        <begin position="140"/>
        <end position="369"/>
    </location>
</feature>
<evidence type="ECO:0000256" key="5">
    <source>
        <dbReference type="ARBA" id="ARBA00023163"/>
    </source>
</evidence>
<dbReference type="InterPro" id="IPR001789">
    <property type="entry name" value="Sig_transdc_resp-reg_receiver"/>
</dbReference>
<dbReference type="Gene3D" id="1.10.10.60">
    <property type="entry name" value="Homeodomain-like"/>
    <property type="match status" value="1"/>
</dbReference>
<dbReference type="SMART" id="SM00448">
    <property type="entry name" value="REC"/>
    <property type="match status" value="1"/>
</dbReference>
<dbReference type="GO" id="GO:0005524">
    <property type="term" value="F:ATP binding"/>
    <property type="evidence" value="ECO:0007669"/>
    <property type="project" value="UniProtKB-KW"/>
</dbReference>
<dbReference type="PANTHER" id="PTHR32071:SF13">
    <property type="entry name" value="RESPONSE REGULATOR HSFA"/>
    <property type="match status" value="1"/>
</dbReference>
<dbReference type="RefSeq" id="WP_007546131.1">
    <property type="nucleotide sequence ID" value="NZ_ABZS01000035.1"/>
</dbReference>
<dbReference type="InterPro" id="IPR025944">
    <property type="entry name" value="Sigma_54_int_dom_CS"/>
</dbReference>
<organism evidence="9 10">
    <name type="scientific">Sulfurihydrogenibium yellowstonense SS-5</name>
    <dbReference type="NCBI Taxonomy" id="432331"/>
    <lineage>
        <taxon>Bacteria</taxon>
        <taxon>Pseudomonadati</taxon>
        <taxon>Aquificota</taxon>
        <taxon>Aquificia</taxon>
        <taxon>Aquificales</taxon>
        <taxon>Hydrogenothermaceae</taxon>
        <taxon>Sulfurihydrogenibium</taxon>
    </lineage>
</organism>
<dbReference type="Gene3D" id="1.10.8.60">
    <property type="match status" value="1"/>
</dbReference>
<dbReference type="InterPro" id="IPR009057">
    <property type="entry name" value="Homeodomain-like_sf"/>
</dbReference>
<dbReference type="SUPFAM" id="SSF52172">
    <property type="entry name" value="CheY-like"/>
    <property type="match status" value="1"/>
</dbReference>
<evidence type="ECO:0000256" key="2">
    <source>
        <dbReference type="ARBA" id="ARBA00022840"/>
    </source>
</evidence>
<feature type="domain" description="Response regulatory" evidence="8">
    <location>
        <begin position="12"/>
        <end position="124"/>
    </location>
</feature>
<dbReference type="Gene3D" id="3.40.50.2300">
    <property type="match status" value="1"/>
</dbReference>
<comment type="caution">
    <text evidence="9">The sequence shown here is derived from an EMBL/GenBank/DDBJ whole genome shotgun (WGS) entry which is preliminary data.</text>
</comment>
<dbReference type="PROSITE" id="PS00676">
    <property type="entry name" value="SIGMA54_INTERACT_2"/>
    <property type="match status" value="1"/>
</dbReference>
<dbReference type="SUPFAM" id="SSF46689">
    <property type="entry name" value="Homeodomain-like"/>
    <property type="match status" value="1"/>
</dbReference>
<keyword evidence="2" id="KW-0067">ATP-binding</keyword>
<accession>C4FIX4</accession>
<dbReference type="InterPro" id="IPR002197">
    <property type="entry name" value="HTH_Fis"/>
</dbReference>
<dbReference type="InterPro" id="IPR011006">
    <property type="entry name" value="CheY-like_superfamily"/>
</dbReference>
<keyword evidence="10" id="KW-1185">Reference proteome</keyword>
<dbReference type="OrthoDB" id="9334at2"/>
<evidence type="ECO:0000313" key="9">
    <source>
        <dbReference type="EMBL" id="EEP60980.1"/>
    </source>
</evidence>
<evidence type="ECO:0000259" key="7">
    <source>
        <dbReference type="PROSITE" id="PS50045"/>
    </source>
</evidence>
<dbReference type="InterPro" id="IPR027417">
    <property type="entry name" value="P-loop_NTPase"/>
</dbReference>
<dbReference type="Pfam" id="PF02954">
    <property type="entry name" value="HTH_8"/>
    <property type="match status" value="1"/>
</dbReference>
<evidence type="ECO:0000256" key="3">
    <source>
        <dbReference type="ARBA" id="ARBA00023015"/>
    </source>
</evidence>
<evidence type="ECO:0000256" key="6">
    <source>
        <dbReference type="PROSITE-ProRule" id="PRU00169"/>
    </source>
</evidence>
<gene>
    <name evidence="9" type="ORF">SULYE_0514</name>
</gene>
<dbReference type="Proteomes" id="UP000005540">
    <property type="component" value="Unassembled WGS sequence"/>
</dbReference>
<dbReference type="PROSITE" id="PS50110">
    <property type="entry name" value="RESPONSE_REGULATORY"/>
    <property type="match status" value="1"/>
</dbReference>
<dbReference type="EMBL" id="ABZS01000035">
    <property type="protein sequence ID" value="EEP60980.1"/>
    <property type="molecule type" value="Genomic_DNA"/>
</dbReference>
<dbReference type="PRINTS" id="PR01590">
    <property type="entry name" value="HTHFIS"/>
</dbReference>
<evidence type="ECO:0000259" key="8">
    <source>
        <dbReference type="PROSITE" id="PS50110"/>
    </source>
</evidence>
<dbReference type="Pfam" id="PF00072">
    <property type="entry name" value="Response_reg"/>
    <property type="match status" value="1"/>
</dbReference>
<dbReference type="GO" id="GO:0006355">
    <property type="term" value="P:regulation of DNA-templated transcription"/>
    <property type="evidence" value="ECO:0007669"/>
    <property type="project" value="InterPro"/>
</dbReference>
<keyword evidence="1" id="KW-0547">Nucleotide-binding</keyword>
<dbReference type="PROSITE" id="PS50045">
    <property type="entry name" value="SIGMA54_INTERACT_4"/>
    <property type="match status" value="1"/>
</dbReference>
<dbReference type="CDD" id="cd00156">
    <property type="entry name" value="REC"/>
    <property type="match status" value="1"/>
</dbReference>
<dbReference type="InterPro" id="IPR002078">
    <property type="entry name" value="Sigma_54_int"/>
</dbReference>
<feature type="modified residue" description="4-aspartylphosphate" evidence="6">
    <location>
        <position position="59"/>
    </location>
</feature>
<keyword evidence="6" id="KW-0597">Phosphoprotein</keyword>
<sequence>MVHILNKDKNMRVLVVDDECCVLNFVKKILGTKGFEVITLQSSKGLEDYLLISDLLLIDIKLEDENGIDVVERLRTKGFNIPVIFLTDYTDANTVISASRFSATNILKKPLNDEELLRVVKEMLGYNLNPTIPYSREYKVIGSSKAMFEVFKKIGLACQNDLNVLITGETGVGKEVVSRLIHENSPRKEKPFVILHCPAIPWDLFEAELFGYVKGAFTGALVDKKGKAKLAEGGTLFLDEIGDIPYKLQAKLLAFVERKSYFSLGSSKEEKADVRLIFATNRDLKKMVEEGKFREDLYHRISQMGIYIPPLRERKEDIKQLVDYFIAFANAEIGTMVEGVEEEAMKKLMDYSFPGNVRELKNLIYKTVIETKFGKIKDFDIHPEKTTVYNTTCSFDRFIDMLLDSTPEEDLPNLLERIEVYLIKKLLEKYSGNKSKVAGLLGISRNTLENRLRGIFSN</sequence>
<name>C4FIX4_9AQUI</name>